<organism evidence="1 2">
    <name type="scientific">Ixodes persulcatus</name>
    <name type="common">Taiga tick</name>
    <dbReference type="NCBI Taxonomy" id="34615"/>
    <lineage>
        <taxon>Eukaryota</taxon>
        <taxon>Metazoa</taxon>
        <taxon>Ecdysozoa</taxon>
        <taxon>Arthropoda</taxon>
        <taxon>Chelicerata</taxon>
        <taxon>Arachnida</taxon>
        <taxon>Acari</taxon>
        <taxon>Parasitiformes</taxon>
        <taxon>Ixodida</taxon>
        <taxon>Ixodoidea</taxon>
        <taxon>Ixodidae</taxon>
        <taxon>Ixodinae</taxon>
        <taxon>Ixodes</taxon>
    </lineage>
</organism>
<dbReference type="EMBL" id="JABSTQ010001894">
    <property type="protein sequence ID" value="KAG0444537.1"/>
    <property type="molecule type" value="Genomic_DNA"/>
</dbReference>
<keyword evidence="2" id="KW-1185">Reference proteome</keyword>
<accession>A0AC60R1J5</accession>
<sequence length="120" mass="13197">MRLAAKPAPRGERATTWPIPADRRGEGPQGGPRITSPDRHKTQARLAADPTQHDVVADIQQCDELADKNREGAAFGAKRTRNPPRAIHRTLLVPTRLPRNKYLQDFARADCSSNPGVGDE</sequence>
<reference evidence="1 2" key="1">
    <citation type="journal article" date="2020" name="Cell">
        <title>Large-Scale Comparative Analyses of Tick Genomes Elucidate Their Genetic Diversity and Vector Capacities.</title>
        <authorList>
            <consortium name="Tick Genome and Microbiome Consortium (TIGMIC)"/>
            <person name="Jia N."/>
            <person name="Wang J."/>
            <person name="Shi W."/>
            <person name="Du L."/>
            <person name="Sun Y."/>
            <person name="Zhan W."/>
            <person name="Jiang J.F."/>
            <person name="Wang Q."/>
            <person name="Zhang B."/>
            <person name="Ji P."/>
            <person name="Bell-Sakyi L."/>
            <person name="Cui X.M."/>
            <person name="Yuan T.T."/>
            <person name="Jiang B.G."/>
            <person name="Yang W.F."/>
            <person name="Lam T.T."/>
            <person name="Chang Q.C."/>
            <person name="Ding S.J."/>
            <person name="Wang X.J."/>
            <person name="Zhu J.G."/>
            <person name="Ruan X.D."/>
            <person name="Zhao L."/>
            <person name="Wei J.T."/>
            <person name="Ye R.Z."/>
            <person name="Que T.C."/>
            <person name="Du C.H."/>
            <person name="Zhou Y.H."/>
            <person name="Cheng J.X."/>
            <person name="Dai P.F."/>
            <person name="Guo W.B."/>
            <person name="Han X.H."/>
            <person name="Huang E.J."/>
            <person name="Li L.F."/>
            <person name="Wei W."/>
            <person name="Gao Y.C."/>
            <person name="Liu J.Z."/>
            <person name="Shao H.Z."/>
            <person name="Wang X."/>
            <person name="Wang C.C."/>
            <person name="Yang T.C."/>
            <person name="Huo Q.B."/>
            <person name="Li W."/>
            <person name="Chen H.Y."/>
            <person name="Chen S.E."/>
            <person name="Zhou L.G."/>
            <person name="Ni X.B."/>
            <person name="Tian J.H."/>
            <person name="Sheng Y."/>
            <person name="Liu T."/>
            <person name="Pan Y.S."/>
            <person name="Xia L.Y."/>
            <person name="Li J."/>
            <person name="Zhao F."/>
            <person name="Cao W.C."/>
        </authorList>
    </citation>
    <scope>NUCLEOTIDE SEQUENCE [LARGE SCALE GENOMIC DNA]</scope>
    <source>
        <strain evidence="1">Iper-2018</strain>
    </source>
</reference>
<name>A0AC60R1J5_IXOPE</name>
<protein>
    <submittedName>
        <fullName evidence="1">Uncharacterized protein</fullName>
    </submittedName>
</protein>
<gene>
    <name evidence="1" type="ORF">HPB47_013684</name>
</gene>
<proteinExistence type="predicted"/>
<evidence type="ECO:0000313" key="2">
    <source>
        <dbReference type="Proteomes" id="UP000805193"/>
    </source>
</evidence>
<dbReference type="Proteomes" id="UP000805193">
    <property type="component" value="Unassembled WGS sequence"/>
</dbReference>
<evidence type="ECO:0000313" key="1">
    <source>
        <dbReference type="EMBL" id="KAG0444537.1"/>
    </source>
</evidence>
<comment type="caution">
    <text evidence="1">The sequence shown here is derived from an EMBL/GenBank/DDBJ whole genome shotgun (WGS) entry which is preliminary data.</text>
</comment>